<dbReference type="VEuPathDB" id="FungiDB:MELLADRAFT_70805"/>
<dbReference type="Proteomes" id="UP000001072">
    <property type="component" value="Unassembled WGS sequence"/>
</dbReference>
<evidence type="ECO:0000313" key="2">
    <source>
        <dbReference type="EMBL" id="EGG11678.1"/>
    </source>
</evidence>
<sequence length="156" mass="17867">MTPQQISQQSKSNTHSNQIQNELKRKQSLNSSLPEISKKTRIIEIDNSDNQNSDVEKPDQSRTKIESNQVNPMMNQIRQPQTTVNRNPHPNVGSSSHNKPMNPPRAPMPAKKNPVNLFIKQKKPTRISAPREGDELDTRTTKERIADEMKTLRRPK</sequence>
<proteinExistence type="predicted"/>
<reference evidence="3" key="1">
    <citation type="journal article" date="2011" name="Proc. Natl. Acad. Sci. U.S.A.">
        <title>Obligate biotrophy features unraveled by the genomic analysis of rust fungi.</title>
        <authorList>
            <person name="Duplessis S."/>
            <person name="Cuomo C.A."/>
            <person name="Lin Y.-C."/>
            <person name="Aerts A."/>
            <person name="Tisserant E."/>
            <person name="Veneault-Fourrey C."/>
            <person name="Joly D.L."/>
            <person name="Hacquard S."/>
            <person name="Amselem J."/>
            <person name="Cantarel B.L."/>
            <person name="Chiu R."/>
            <person name="Coutinho P.M."/>
            <person name="Feau N."/>
            <person name="Field M."/>
            <person name="Frey P."/>
            <person name="Gelhaye E."/>
            <person name="Goldberg J."/>
            <person name="Grabherr M.G."/>
            <person name="Kodira C.D."/>
            <person name="Kohler A."/>
            <person name="Kuees U."/>
            <person name="Lindquist E.A."/>
            <person name="Lucas S.M."/>
            <person name="Mago R."/>
            <person name="Mauceli E."/>
            <person name="Morin E."/>
            <person name="Murat C."/>
            <person name="Pangilinan J.L."/>
            <person name="Park R."/>
            <person name="Pearson M."/>
            <person name="Quesneville H."/>
            <person name="Rouhier N."/>
            <person name="Sakthikumar S."/>
            <person name="Salamov A.A."/>
            <person name="Schmutz J."/>
            <person name="Selles B."/>
            <person name="Shapiro H."/>
            <person name="Tanguay P."/>
            <person name="Tuskan G.A."/>
            <person name="Henrissat B."/>
            <person name="Van de Peer Y."/>
            <person name="Rouze P."/>
            <person name="Ellis J.G."/>
            <person name="Dodds P.N."/>
            <person name="Schein J.E."/>
            <person name="Zhong S."/>
            <person name="Hamelin R.C."/>
            <person name="Grigoriev I.V."/>
            <person name="Szabo L.J."/>
            <person name="Martin F."/>
        </authorList>
    </citation>
    <scope>NUCLEOTIDE SEQUENCE [LARGE SCALE GENOMIC DNA]</scope>
    <source>
        <strain evidence="3">98AG31 / pathotype 3-4-7</strain>
    </source>
</reference>
<dbReference type="HOGENOM" id="CLU_1687015_0_0_1"/>
<keyword evidence="3" id="KW-1185">Reference proteome</keyword>
<accession>F4R847</accession>
<gene>
    <name evidence="2" type="ORF">MELLADRAFT_70805</name>
</gene>
<feature type="compositionally biased region" description="Polar residues" evidence="1">
    <location>
        <begin position="66"/>
        <end position="99"/>
    </location>
</feature>
<dbReference type="EMBL" id="GL883092">
    <property type="protein sequence ID" value="EGG11678.1"/>
    <property type="molecule type" value="Genomic_DNA"/>
</dbReference>
<dbReference type="GeneID" id="18931641"/>
<evidence type="ECO:0000256" key="1">
    <source>
        <dbReference type="SAM" id="MobiDB-lite"/>
    </source>
</evidence>
<feature type="compositionally biased region" description="Basic and acidic residues" evidence="1">
    <location>
        <begin position="129"/>
        <end position="156"/>
    </location>
</feature>
<feature type="region of interest" description="Disordered" evidence="1">
    <location>
        <begin position="1"/>
        <end position="156"/>
    </location>
</feature>
<organism evidence="3">
    <name type="scientific">Melampsora larici-populina (strain 98AG31 / pathotype 3-4-7)</name>
    <name type="common">Poplar leaf rust fungus</name>
    <dbReference type="NCBI Taxonomy" id="747676"/>
    <lineage>
        <taxon>Eukaryota</taxon>
        <taxon>Fungi</taxon>
        <taxon>Dikarya</taxon>
        <taxon>Basidiomycota</taxon>
        <taxon>Pucciniomycotina</taxon>
        <taxon>Pucciniomycetes</taxon>
        <taxon>Pucciniales</taxon>
        <taxon>Melampsoraceae</taxon>
        <taxon>Melampsora</taxon>
    </lineage>
</organism>
<feature type="compositionally biased region" description="Basic and acidic residues" evidence="1">
    <location>
        <begin position="54"/>
        <end position="65"/>
    </location>
</feature>
<dbReference type="KEGG" id="mlr:MELLADRAFT_70805"/>
<evidence type="ECO:0000313" key="3">
    <source>
        <dbReference type="Proteomes" id="UP000001072"/>
    </source>
</evidence>
<protein>
    <submittedName>
        <fullName evidence="2">Uncharacterized protein</fullName>
    </submittedName>
</protein>
<name>F4R847_MELLP</name>
<dbReference type="AlphaFoldDB" id="F4R847"/>
<feature type="compositionally biased region" description="Polar residues" evidence="1">
    <location>
        <begin position="1"/>
        <end position="21"/>
    </location>
</feature>
<dbReference type="RefSeq" id="XP_007405313.1">
    <property type="nucleotide sequence ID" value="XM_007405251.1"/>
</dbReference>
<dbReference type="InParanoid" id="F4R847"/>